<accession>A0A7C8MVF2</accession>
<dbReference type="Gene3D" id="3.10.490.10">
    <property type="entry name" value="Gamma-glutamyl cyclotransferase-like"/>
    <property type="match status" value="1"/>
</dbReference>
<evidence type="ECO:0000313" key="2">
    <source>
        <dbReference type="EMBL" id="KAF2970471.1"/>
    </source>
</evidence>
<dbReference type="InterPro" id="IPR013024">
    <property type="entry name" value="GGCT-like"/>
</dbReference>
<proteinExistence type="predicted"/>
<dbReference type="Proteomes" id="UP000481858">
    <property type="component" value="Unassembled WGS sequence"/>
</dbReference>
<evidence type="ECO:0000256" key="1">
    <source>
        <dbReference type="SAM" id="MobiDB-lite"/>
    </source>
</evidence>
<dbReference type="SUPFAM" id="SSF110857">
    <property type="entry name" value="Gamma-glutamyl cyclotransferase-like"/>
    <property type="match status" value="1"/>
</dbReference>
<feature type="region of interest" description="Disordered" evidence="1">
    <location>
        <begin position="20"/>
        <end position="41"/>
    </location>
</feature>
<dbReference type="InParanoid" id="A0A7C8MVF2"/>
<comment type="caution">
    <text evidence="2">The sequence shown here is derived from an EMBL/GenBank/DDBJ whole genome shotgun (WGS) entry which is preliminary data.</text>
</comment>
<dbReference type="OrthoDB" id="2924818at2759"/>
<protein>
    <submittedName>
        <fullName evidence="2">Uncharacterized protein</fullName>
    </submittedName>
</protein>
<evidence type="ECO:0000313" key="3">
    <source>
        <dbReference type="Proteomes" id="UP000481858"/>
    </source>
</evidence>
<dbReference type="EMBL" id="WUBL01000023">
    <property type="protein sequence ID" value="KAF2970471.1"/>
    <property type="molecule type" value="Genomic_DNA"/>
</dbReference>
<dbReference type="AlphaFoldDB" id="A0A7C8MVF2"/>
<sequence>MLQWIINERGYANIVPNEAAREAEASDDSSSDKPSQSPGVYGLVYRLHPDDERMLDVYEGVGFAYDRQRLKVVWTASDALPETELKILIHGTGESEVLVYVDSARITPSTPKEEYIGRMNVGIEESRLPTSYVNDVIRPYIPAPGKYAVGTRKGVHHSHKVSAAREK</sequence>
<organism evidence="2 3">
    <name type="scientific">Xylaria multiplex</name>
    <dbReference type="NCBI Taxonomy" id="323545"/>
    <lineage>
        <taxon>Eukaryota</taxon>
        <taxon>Fungi</taxon>
        <taxon>Dikarya</taxon>
        <taxon>Ascomycota</taxon>
        <taxon>Pezizomycotina</taxon>
        <taxon>Sordariomycetes</taxon>
        <taxon>Xylariomycetidae</taxon>
        <taxon>Xylariales</taxon>
        <taxon>Xylariaceae</taxon>
        <taxon>Xylaria</taxon>
    </lineage>
</organism>
<dbReference type="CDD" id="cd06661">
    <property type="entry name" value="GGCT_like"/>
    <property type="match status" value="1"/>
</dbReference>
<keyword evidence="3" id="KW-1185">Reference proteome</keyword>
<dbReference type="InterPro" id="IPR036568">
    <property type="entry name" value="GGCT-like_sf"/>
</dbReference>
<name>A0A7C8MVF2_9PEZI</name>
<reference evidence="2 3" key="1">
    <citation type="submission" date="2019-12" db="EMBL/GenBank/DDBJ databases">
        <title>Draft genome sequence of the ascomycete Xylaria multiplex DSM 110363.</title>
        <authorList>
            <person name="Buettner E."/>
            <person name="Kellner H."/>
        </authorList>
    </citation>
    <scope>NUCLEOTIDE SEQUENCE [LARGE SCALE GENOMIC DNA]</scope>
    <source>
        <strain evidence="2 3">DSM 110363</strain>
    </source>
</reference>
<gene>
    <name evidence="2" type="ORF">GQX73_g3099</name>
</gene>